<dbReference type="PANTHER" id="PTHR15680:SF9">
    <property type="entry name" value="LARGE RIBOSOMAL SUBUNIT PROTEIN BL19M"/>
    <property type="match status" value="1"/>
</dbReference>
<name>A0A0G0K882_9BACT</name>
<comment type="similarity">
    <text evidence="1 4">Belongs to the bacterial ribosomal protein bL19 family.</text>
</comment>
<evidence type="ECO:0000256" key="2">
    <source>
        <dbReference type="ARBA" id="ARBA00022980"/>
    </source>
</evidence>
<dbReference type="SUPFAM" id="SSF50104">
    <property type="entry name" value="Translation proteins SH3-like domain"/>
    <property type="match status" value="1"/>
</dbReference>
<dbReference type="PRINTS" id="PR00061">
    <property type="entry name" value="RIBOSOMALL19"/>
</dbReference>
<evidence type="ECO:0000256" key="1">
    <source>
        <dbReference type="ARBA" id="ARBA00005781"/>
    </source>
</evidence>
<dbReference type="Proteomes" id="UP000034181">
    <property type="component" value="Unassembled WGS sequence"/>
</dbReference>
<sequence>MAIFAKHKDTSFGVADKIKVTQRIKEGEKERIQIFEGIVIGIKGRGVSKVFRVRKIGAQQIGIEKTFPLESPTVEKVEVVRSGVRGVRRSKLNYLKDKSKREIENIYQRASKRQKSKIK</sequence>
<dbReference type="PANTHER" id="PTHR15680">
    <property type="entry name" value="RIBOSOMAL PROTEIN L19"/>
    <property type="match status" value="1"/>
</dbReference>
<dbReference type="InterPro" id="IPR008991">
    <property type="entry name" value="Translation_prot_SH3-like_sf"/>
</dbReference>
<dbReference type="GO" id="GO:0003735">
    <property type="term" value="F:structural constituent of ribosome"/>
    <property type="evidence" value="ECO:0007669"/>
    <property type="project" value="InterPro"/>
</dbReference>
<dbReference type="GO" id="GO:0006412">
    <property type="term" value="P:translation"/>
    <property type="evidence" value="ECO:0007669"/>
    <property type="project" value="InterPro"/>
</dbReference>
<dbReference type="GO" id="GO:0022625">
    <property type="term" value="C:cytosolic large ribosomal subunit"/>
    <property type="evidence" value="ECO:0007669"/>
    <property type="project" value="TreeGrafter"/>
</dbReference>
<evidence type="ECO:0000313" key="5">
    <source>
        <dbReference type="EMBL" id="KKQ75052.1"/>
    </source>
</evidence>
<dbReference type="InterPro" id="IPR038657">
    <property type="entry name" value="Ribosomal_bL19_sf"/>
</dbReference>
<reference evidence="5 6" key="1">
    <citation type="journal article" date="2015" name="Nature">
        <title>rRNA introns, odd ribosomes, and small enigmatic genomes across a large radiation of phyla.</title>
        <authorList>
            <person name="Brown C.T."/>
            <person name="Hug L.A."/>
            <person name="Thomas B.C."/>
            <person name="Sharon I."/>
            <person name="Castelle C.J."/>
            <person name="Singh A."/>
            <person name="Wilkins M.J."/>
            <person name="Williams K.H."/>
            <person name="Banfield J.F."/>
        </authorList>
    </citation>
    <scope>NUCLEOTIDE SEQUENCE [LARGE SCALE GENOMIC DNA]</scope>
</reference>
<dbReference type="AlphaFoldDB" id="A0A0G0K882"/>
<dbReference type="PATRIC" id="fig|1618569.3.peg.506"/>
<comment type="function">
    <text evidence="4">This protein is located at the 30S-50S ribosomal subunit interface and may play a role in the structure and function of the aminoacyl-tRNA binding site.</text>
</comment>
<keyword evidence="3 4" id="KW-0687">Ribonucleoprotein</keyword>
<accession>A0A0G0K882</accession>
<organism evidence="5 6">
    <name type="scientific">Candidatus Woesebacteria bacterium GW2011_GWB1_38_5b</name>
    <dbReference type="NCBI Taxonomy" id="1618569"/>
    <lineage>
        <taxon>Bacteria</taxon>
        <taxon>Candidatus Woeseibacteriota</taxon>
    </lineage>
</organism>
<evidence type="ECO:0000256" key="4">
    <source>
        <dbReference type="RuleBase" id="RU000559"/>
    </source>
</evidence>
<keyword evidence="2 5" id="KW-0689">Ribosomal protein</keyword>
<dbReference type="Gene3D" id="2.30.30.790">
    <property type="match status" value="1"/>
</dbReference>
<dbReference type="EMBL" id="LBUZ01000018">
    <property type="protein sequence ID" value="KKQ75052.1"/>
    <property type="molecule type" value="Genomic_DNA"/>
</dbReference>
<proteinExistence type="inferred from homology"/>
<comment type="caution">
    <text evidence="5">The sequence shown here is derived from an EMBL/GenBank/DDBJ whole genome shotgun (WGS) entry which is preliminary data.</text>
</comment>
<gene>
    <name evidence="5" type="ORF">US96_C0018G0024</name>
</gene>
<evidence type="ECO:0000256" key="3">
    <source>
        <dbReference type="ARBA" id="ARBA00023274"/>
    </source>
</evidence>
<evidence type="ECO:0000313" key="6">
    <source>
        <dbReference type="Proteomes" id="UP000034181"/>
    </source>
</evidence>
<protein>
    <recommendedName>
        <fullName evidence="4">50S ribosomal protein L19</fullName>
    </recommendedName>
</protein>
<dbReference type="NCBIfam" id="TIGR01024">
    <property type="entry name" value="rplS_bact"/>
    <property type="match status" value="1"/>
</dbReference>
<dbReference type="Pfam" id="PF01245">
    <property type="entry name" value="Ribosomal_L19"/>
    <property type="match status" value="1"/>
</dbReference>
<dbReference type="InterPro" id="IPR001857">
    <property type="entry name" value="Ribosomal_bL19"/>
</dbReference>